<dbReference type="SFLD" id="SFLDG01129">
    <property type="entry name" value="C1.5:_HAD__Beta-PGM__Phosphata"/>
    <property type="match status" value="1"/>
</dbReference>
<dbReference type="Gene3D" id="3.40.50.1000">
    <property type="entry name" value="HAD superfamily/HAD-like"/>
    <property type="match status" value="1"/>
</dbReference>
<dbReference type="InterPro" id="IPR023214">
    <property type="entry name" value="HAD_sf"/>
</dbReference>
<name>A0A7S3NPN6_9STRA</name>
<dbReference type="NCBIfam" id="TIGR01549">
    <property type="entry name" value="HAD-SF-IA-v1"/>
    <property type="match status" value="1"/>
</dbReference>
<dbReference type="InterPro" id="IPR051828">
    <property type="entry name" value="HAD-like_hydrolase_domain"/>
</dbReference>
<accession>A0A7S3NPN6</accession>
<dbReference type="PANTHER" id="PTHR46191">
    <property type="match status" value="1"/>
</dbReference>
<dbReference type="PANTHER" id="PTHR46191:SF2">
    <property type="entry name" value="HALOACID DEHALOGENASE-LIKE HYDROLASE DOMAIN-CONTAINING PROTEIN 3"/>
    <property type="match status" value="1"/>
</dbReference>
<protein>
    <recommendedName>
        <fullName evidence="2">Haloacid dehalogenase-like hydrolase domain-containing protein 3</fullName>
    </recommendedName>
</protein>
<organism evidence="1">
    <name type="scientific">Aureoumbra lagunensis</name>
    <dbReference type="NCBI Taxonomy" id="44058"/>
    <lineage>
        <taxon>Eukaryota</taxon>
        <taxon>Sar</taxon>
        <taxon>Stramenopiles</taxon>
        <taxon>Ochrophyta</taxon>
        <taxon>Pelagophyceae</taxon>
        <taxon>Pelagomonadales</taxon>
        <taxon>Aureoumbra</taxon>
    </lineage>
</organism>
<dbReference type="Gene3D" id="1.10.150.720">
    <property type="entry name" value="Haloacid dehalogenase-like hydrolase"/>
    <property type="match status" value="1"/>
</dbReference>
<dbReference type="InterPro" id="IPR044924">
    <property type="entry name" value="HAD-SF_hydro_IA_REG-2-like_cap"/>
</dbReference>
<dbReference type="EMBL" id="HBIJ01022605">
    <property type="protein sequence ID" value="CAE0373964.1"/>
    <property type="molecule type" value="Transcribed_RNA"/>
</dbReference>
<dbReference type="InterPro" id="IPR006439">
    <property type="entry name" value="HAD-SF_hydro_IA"/>
</dbReference>
<proteinExistence type="predicted"/>
<evidence type="ECO:0008006" key="2">
    <source>
        <dbReference type="Google" id="ProtNLM"/>
    </source>
</evidence>
<dbReference type="InterPro" id="IPR036412">
    <property type="entry name" value="HAD-like_sf"/>
</dbReference>
<dbReference type="SUPFAM" id="SSF56784">
    <property type="entry name" value="HAD-like"/>
    <property type="match status" value="1"/>
</dbReference>
<reference evidence="1" key="1">
    <citation type="submission" date="2021-01" db="EMBL/GenBank/DDBJ databases">
        <authorList>
            <person name="Corre E."/>
            <person name="Pelletier E."/>
            <person name="Niang G."/>
            <person name="Scheremetjew M."/>
            <person name="Finn R."/>
            <person name="Kale V."/>
            <person name="Holt S."/>
            <person name="Cochrane G."/>
            <person name="Meng A."/>
            <person name="Brown T."/>
            <person name="Cohen L."/>
        </authorList>
    </citation>
    <scope>NUCLEOTIDE SEQUENCE</scope>
    <source>
        <strain evidence="1">CCMP1510</strain>
    </source>
</reference>
<sequence length="275" mass="31733">MKMKTAQRLMKTVSVIRAISFDITGTLIDHQESIAETYARCAQLTLTDPPSAEEMQPAFRRAFKEASKNEPYFGYPGNEREWWKYTVRLCLEYTGKIDINEDEFNRYFYRVYQHFGSPKGYTVLPQVRECLKFLSEKGLLLGVTSNTPHRTIDTTLPMLDLSKYFDFFVCTADLGAEKPEPEIFNRTLFEVQTLLNDFTIQPHQILHIGDSLVADYCGARAAGFSALYLNRGEKSITFQDWLVAPTYPGKSNEDIHEHTIHEISQVVSFFNHREK</sequence>
<dbReference type="AlphaFoldDB" id="A0A7S3NPN6"/>
<evidence type="ECO:0000313" key="1">
    <source>
        <dbReference type="EMBL" id="CAE0373964.1"/>
    </source>
</evidence>
<gene>
    <name evidence="1" type="ORF">ALAG00032_LOCUS14767</name>
</gene>
<dbReference type="Pfam" id="PF00702">
    <property type="entry name" value="Hydrolase"/>
    <property type="match status" value="1"/>
</dbReference>
<dbReference type="SFLD" id="SFLDS00003">
    <property type="entry name" value="Haloacid_Dehalogenase"/>
    <property type="match status" value="1"/>
</dbReference>